<proteinExistence type="predicted"/>
<comment type="caution">
    <text evidence="1">The sequence shown here is derived from an EMBL/GenBank/DDBJ whole genome shotgun (WGS) entry which is preliminary data.</text>
</comment>
<dbReference type="AlphaFoldDB" id="A0A2U3DQR3"/>
<evidence type="ECO:0000313" key="1">
    <source>
        <dbReference type="EMBL" id="PWI64596.1"/>
    </source>
</evidence>
<sequence length="188" mass="21530">MKRASYPLAVRSTRSEVQCMLHGMGYDRDTPDADDVPSFDKWLLVNGRPVELLGGQHRVAALKRFVSKTGADKQELHWPCHFYDRDALPPELNLTLRMNRRDPTMADSHGDIWVQLATAASERPGIFHGTVDEMKEQMLDALRLSSDTSFPLTRLVIIWRNERWRQMTTRWCETTVGRATFQITTGTG</sequence>
<evidence type="ECO:0000313" key="2">
    <source>
        <dbReference type="Proteomes" id="UP000245956"/>
    </source>
</evidence>
<reference evidence="1 2" key="1">
    <citation type="journal article" date="2016" name="Front. Microbiol.">
        <title>Genome and transcriptome sequences reveal the specific parasitism of the nematophagous Purpureocillium lilacinum 36-1.</title>
        <authorList>
            <person name="Xie J."/>
            <person name="Li S."/>
            <person name="Mo C."/>
            <person name="Xiao X."/>
            <person name="Peng D."/>
            <person name="Wang G."/>
            <person name="Xiao Y."/>
        </authorList>
    </citation>
    <scope>NUCLEOTIDE SEQUENCE [LARGE SCALE GENOMIC DNA]</scope>
    <source>
        <strain evidence="1 2">36-1</strain>
    </source>
</reference>
<organism evidence="1 2">
    <name type="scientific">Purpureocillium lilacinum</name>
    <name type="common">Paecilomyces lilacinus</name>
    <dbReference type="NCBI Taxonomy" id="33203"/>
    <lineage>
        <taxon>Eukaryota</taxon>
        <taxon>Fungi</taxon>
        <taxon>Dikarya</taxon>
        <taxon>Ascomycota</taxon>
        <taxon>Pezizomycotina</taxon>
        <taxon>Sordariomycetes</taxon>
        <taxon>Hypocreomycetidae</taxon>
        <taxon>Hypocreales</taxon>
        <taxon>Ophiocordycipitaceae</taxon>
        <taxon>Purpureocillium</taxon>
    </lineage>
</organism>
<dbReference type="Proteomes" id="UP000245956">
    <property type="component" value="Unassembled WGS sequence"/>
</dbReference>
<name>A0A2U3DQR3_PURLI</name>
<protein>
    <submittedName>
        <fullName evidence="1">Uncharacterized protein</fullName>
    </submittedName>
</protein>
<accession>A0A2U3DQR3</accession>
<dbReference type="EMBL" id="LCWV01000053">
    <property type="protein sequence ID" value="PWI64596.1"/>
    <property type="molecule type" value="Genomic_DNA"/>
</dbReference>
<gene>
    <name evidence="1" type="ORF">PCL_09526</name>
</gene>